<accession>A0A560GS70</accession>
<protein>
    <submittedName>
        <fullName evidence="1">Uncharacterized protein</fullName>
    </submittedName>
</protein>
<dbReference type="OrthoDB" id="7285430at2"/>
<evidence type="ECO:0000313" key="2">
    <source>
        <dbReference type="Proteomes" id="UP000315751"/>
    </source>
</evidence>
<gene>
    <name evidence="1" type="ORF">FBZ90_116101</name>
</gene>
<evidence type="ECO:0000313" key="1">
    <source>
        <dbReference type="EMBL" id="TWB36878.1"/>
    </source>
</evidence>
<name>A0A560GS70_9PROT</name>
<dbReference type="Proteomes" id="UP000315751">
    <property type="component" value="Unassembled WGS sequence"/>
</dbReference>
<keyword evidence="2" id="KW-1185">Reference proteome</keyword>
<organism evidence="1 2">
    <name type="scientific">Nitrospirillum amazonense</name>
    <dbReference type="NCBI Taxonomy" id="28077"/>
    <lineage>
        <taxon>Bacteria</taxon>
        <taxon>Pseudomonadati</taxon>
        <taxon>Pseudomonadota</taxon>
        <taxon>Alphaproteobacteria</taxon>
        <taxon>Rhodospirillales</taxon>
        <taxon>Azospirillaceae</taxon>
        <taxon>Nitrospirillum</taxon>
    </lineage>
</organism>
<proteinExistence type="predicted"/>
<comment type="caution">
    <text evidence="1">The sequence shown here is derived from an EMBL/GenBank/DDBJ whole genome shotgun (WGS) entry which is preliminary data.</text>
</comment>
<dbReference type="RefSeq" id="WP_145735310.1">
    <property type="nucleotide sequence ID" value="NZ_VITR01000016.1"/>
</dbReference>
<reference evidence="1 2" key="1">
    <citation type="submission" date="2019-06" db="EMBL/GenBank/DDBJ databases">
        <title>Genomic Encyclopedia of Type Strains, Phase IV (KMG-V): Genome sequencing to study the core and pangenomes of soil and plant-associated prokaryotes.</title>
        <authorList>
            <person name="Whitman W."/>
        </authorList>
    </citation>
    <scope>NUCLEOTIDE SEQUENCE [LARGE SCALE GENOMIC DNA]</scope>
    <source>
        <strain evidence="1 2">BR 11622</strain>
    </source>
</reference>
<sequence>MSQPKTLDTSPGTFGERGISVPFTTPMLSQARMRPNRQGELEFLLPSFNGGRGMYIMPWRSLPAVMTVTLHDRLLHDALLDLRQYSPETVRQAVLAVQATGVAGGDASLAAEKTLALDTGYQALTQFTLVTELLKLARLDAGDLLATGMTGTESRRLMRAALGQLAQRATMPAEEMVQRVETFTALIAPVGLPQCQQLGRLRMAVGELERTRASLLRWSTTDFSEVSQLAVFVADTAKAALDMSRDRLARLDARCRDLGAIAGDFRALRATVAEEVARIGWLMDGWPFLIRLWDSVSDRPLETQQSTMGELFRLAPLVPVGEGGKEPSAYELEALSKIQTRWLRMGEDWRTGALDMPAVMRIEALKATLS</sequence>
<dbReference type="AlphaFoldDB" id="A0A560GS70"/>
<dbReference type="EMBL" id="VITR01000016">
    <property type="protein sequence ID" value="TWB36878.1"/>
    <property type="molecule type" value="Genomic_DNA"/>
</dbReference>